<dbReference type="InParanoid" id="A0A397RW75"/>
<accession>A0A397RW75</accession>
<feature type="transmembrane region" description="Helical" evidence="1">
    <location>
        <begin position="6"/>
        <end position="34"/>
    </location>
</feature>
<keyword evidence="1" id="KW-0812">Transmembrane</keyword>
<dbReference type="PANTHER" id="PTHR43358:SF4">
    <property type="entry name" value="ALPHA_BETA HYDROLASE FOLD-1 DOMAIN-CONTAINING PROTEIN"/>
    <property type="match status" value="1"/>
</dbReference>
<dbReference type="InterPro" id="IPR029058">
    <property type="entry name" value="AB_hydrolase_fold"/>
</dbReference>
<protein>
    <recommendedName>
        <fullName evidence="4">Serine aminopeptidase S33 domain-containing protein</fullName>
    </recommendedName>
</protein>
<dbReference type="PANTHER" id="PTHR43358">
    <property type="entry name" value="ALPHA/BETA-HYDROLASE"/>
    <property type="match status" value="1"/>
</dbReference>
<name>A0A397RW75_9MOLU</name>
<dbReference type="EMBL" id="QXEV01000001">
    <property type="protein sequence ID" value="RIA78443.1"/>
    <property type="molecule type" value="Genomic_DNA"/>
</dbReference>
<comment type="caution">
    <text evidence="2">The sequence shown here is derived from an EMBL/GenBank/DDBJ whole genome shotgun (WGS) entry which is preliminary data.</text>
</comment>
<dbReference type="FunCoup" id="A0A397RW75">
    <property type="interactions" value="21"/>
</dbReference>
<evidence type="ECO:0000256" key="1">
    <source>
        <dbReference type="SAM" id="Phobius"/>
    </source>
</evidence>
<keyword evidence="3" id="KW-1185">Reference proteome</keyword>
<gene>
    <name evidence="2" type="ORF">EI71_00003</name>
</gene>
<dbReference type="InterPro" id="IPR052920">
    <property type="entry name" value="DNA-binding_regulatory"/>
</dbReference>
<evidence type="ECO:0008006" key="4">
    <source>
        <dbReference type="Google" id="ProtNLM"/>
    </source>
</evidence>
<dbReference type="AlphaFoldDB" id="A0A397RW75"/>
<proteinExistence type="predicted"/>
<evidence type="ECO:0000313" key="3">
    <source>
        <dbReference type="Proteomes" id="UP000266506"/>
    </source>
</evidence>
<organism evidence="2 3">
    <name type="scientific">Anaeroplasma bactoclasticum</name>
    <dbReference type="NCBI Taxonomy" id="2088"/>
    <lineage>
        <taxon>Bacteria</taxon>
        <taxon>Bacillati</taxon>
        <taxon>Mycoplasmatota</taxon>
        <taxon>Mollicutes</taxon>
        <taxon>Anaeroplasmatales</taxon>
        <taxon>Anaeroplasmataceae</taxon>
        <taxon>Anaeroplasma</taxon>
    </lineage>
</organism>
<reference evidence="2 3" key="1">
    <citation type="submission" date="2018-08" db="EMBL/GenBank/DDBJ databases">
        <title>Genomic Encyclopedia of Archaeal and Bacterial Type Strains, Phase II (KMG-II): from individual species to whole genera.</title>
        <authorList>
            <person name="Goeker M."/>
        </authorList>
    </citation>
    <scope>NUCLEOTIDE SEQUENCE [LARGE SCALE GENOMIC DNA]</scope>
    <source>
        <strain evidence="2 3">ATCC 27112</strain>
    </source>
</reference>
<keyword evidence="1" id="KW-0472">Membrane</keyword>
<dbReference type="Gene3D" id="3.40.50.1820">
    <property type="entry name" value="alpha/beta hydrolase"/>
    <property type="match status" value="1"/>
</dbReference>
<evidence type="ECO:0000313" key="2">
    <source>
        <dbReference type="EMBL" id="RIA78443.1"/>
    </source>
</evidence>
<dbReference type="SUPFAM" id="SSF53474">
    <property type="entry name" value="alpha/beta-Hydrolases"/>
    <property type="match status" value="1"/>
</dbReference>
<sequence length="318" mass="36569">MELWQIIVLIVGGLVLFLIISYFIFLYSLFLVLFKRMKHEVLLTDVDLEKTHYKPFMDMVIRNIKVFSMIPYYKVSIMSNDGYKLYGKYYKNGDSKKTLVFFHGYHADPLNNINTPGLMMLKKGYNILLITERAHGESEGKYITFGVKEKEDALLWLSYLNDNYHPENIVLWGVSMGCATVEMISNKLPSNVSLLVLDCGFTGAYEEVLYSLEKRCKYKPKVTMLFLSIFARLHGFKLEKGVAKDSLKGCKVPALFIHGEKDSMVPLSMGMENYNSHNGVKKQLIIDAGHAVSIYVGYKEIEEEIDKLLNEHVKWKAH</sequence>
<keyword evidence="1" id="KW-1133">Transmembrane helix</keyword>
<dbReference type="Proteomes" id="UP000266506">
    <property type="component" value="Unassembled WGS sequence"/>
</dbReference>
<dbReference type="OrthoDB" id="9776685at2"/>